<sequence>MSSTIPLISSGVAGPLGVLHLPRLWEKVSLSNVGKLHPDYPAIGAGYDSMVLGALGIEKEAFVEFMKSKPSYLQLEAWILDQKGGALDAAVVDELNAGILGYEHKEETRTEILQAAGREDDGSILDAVNLNNLDDWAAFHRLEIAG</sequence>
<proteinExistence type="predicted"/>
<accession>A0A840VH56</accession>
<evidence type="ECO:0000313" key="2">
    <source>
        <dbReference type="EMBL" id="MBB5353170.1"/>
    </source>
</evidence>
<dbReference type="EMBL" id="JACHFD010000021">
    <property type="protein sequence ID" value="MBB5353170.1"/>
    <property type="molecule type" value="Genomic_DNA"/>
</dbReference>
<keyword evidence="3" id="KW-1185">Reference proteome</keyword>
<comment type="caution">
    <text evidence="2">The sequence shown here is derived from an EMBL/GenBank/DDBJ whole genome shotgun (WGS) entry which is preliminary data.</text>
</comment>
<reference evidence="2 3" key="1">
    <citation type="submission" date="2020-08" db="EMBL/GenBank/DDBJ databases">
        <title>Genomic Encyclopedia of Type Strains, Phase IV (KMG-IV): sequencing the most valuable type-strain genomes for metagenomic binning, comparative biology and taxonomic classification.</title>
        <authorList>
            <person name="Goeker M."/>
        </authorList>
    </citation>
    <scope>NUCLEOTIDE SEQUENCE [LARGE SCALE GENOMIC DNA]</scope>
    <source>
        <strain evidence="2 3">YC6886</strain>
    </source>
</reference>
<dbReference type="RefSeq" id="WP_184020786.1">
    <property type="nucleotide sequence ID" value="NZ_JACHFD010000021.1"/>
</dbReference>
<evidence type="ECO:0000313" key="3">
    <source>
        <dbReference type="Proteomes" id="UP000557717"/>
    </source>
</evidence>
<dbReference type="Pfam" id="PF16798">
    <property type="entry name" value="DUF5069"/>
    <property type="match status" value="1"/>
</dbReference>
<evidence type="ECO:0000259" key="1">
    <source>
        <dbReference type="Pfam" id="PF16798"/>
    </source>
</evidence>
<dbReference type="AlphaFoldDB" id="A0A840VH56"/>
<dbReference type="Proteomes" id="UP000557717">
    <property type="component" value="Unassembled WGS sequence"/>
</dbReference>
<feature type="domain" description="DUF5069" evidence="1">
    <location>
        <begin position="17"/>
        <end position="118"/>
    </location>
</feature>
<protein>
    <recommendedName>
        <fullName evidence="1">DUF5069 domain-containing protein</fullName>
    </recommendedName>
</protein>
<dbReference type="InterPro" id="IPR031849">
    <property type="entry name" value="DUF5069"/>
</dbReference>
<gene>
    <name evidence="2" type="ORF">HNR46_003424</name>
</gene>
<organism evidence="2 3">
    <name type="scientific">Haloferula luteola</name>
    <dbReference type="NCBI Taxonomy" id="595692"/>
    <lineage>
        <taxon>Bacteria</taxon>
        <taxon>Pseudomonadati</taxon>
        <taxon>Verrucomicrobiota</taxon>
        <taxon>Verrucomicrobiia</taxon>
        <taxon>Verrucomicrobiales</taxon>
        <taxon>Verrucomicrobiaceae</taxon>
        <taxon>Haloferula</taxon>
    </lineage>
</organism>
<name>A0A840VH56_9BACT</name>